<name>A0AC60QNF1_IXOPE</name>
<gene>
    <name evidence="1" type="ORF">HPB47_017383</name>
</gene>
<organism evidence="1 2">
    <name type="scientific">Ixodes persulcatus</name>
    <name type="common">Taiga tick</name>
    <dbReference type="NCBI Taxonomy" id="34615"/>
    <lineage>
        <taxon>Eukaryota</taxon>
        <taxon>Metazoa</taxon>
        <taxon>Ecdysozoa</taxon>
        <taxon>Arthropoda</taxon>
        <taxon>Chelicerata</taxon>
        <taxon>Arachnida</taxon>
        <taxon>Acari</taxon>
        <taxon>Parasitiformes</taxon>
        <taxon>Ixodida</taxon>
        <taxon>Ixodoidea</taxon>
        <taxon>Ixodidae</taxon>
        <taxon>Ixodinae</taxon>
        <taxon>Ixodes</taxon>
    </lineage>
</organism>
<reference evidence="1 2" key="1">
    <citation type="journal article" date="2020" name="Cell">
        <title>Large-Scale Comparative Analyses of Tick Genomes Elucidate Their Genetic Diversity and Vector Capacities.</title>
        <authorList>
            <consortium name="Tick Genome and Microbiome Consortium (TIGMIC)"/>
            <person name="Jia N."/>
            <person name="Wang J."/>
            <person name="Shi W."/>
            <person name="Du L."/>
            <person name="Sun Y."/>
            <person name="Zhan W."/>
            <person name="Jiang J.F."/>
            <person name="Wang Q."/>
            <person name="Zhang B."/>
            <person name="Ji P."/>
            <person name="Bell-Sakyi L."/>
            <person name="Cui X.M."/>
            <person name="Yuan T.T."/>
            <person name="Jiang B.G."/>
            <person name="Yang W.F."/>
            <person name="Lam T.T."/>
            <person name="Chang Q.C."/>
            <person name="Ding S.J."/>
            <person name="Wang X.J."/>
            <person name="Zhu J.G."/>
            <person name="Ruan X.D."/>
            <person name="Zhao L."/>
            <person name="Wei J.T."/>
            <person name="Ye R.Z."/>
            <person name="Que T.C."/>
            <person name="Du C.H."/>
            <person name="Zhou Y.H."/>
            <person name="Cheng J.X."/>
            <person name="Dai P.F."/>
            <person name="Guo W.B."/>
            <person name="Han X.H."/>
            <person name="Huang E.J."/>
            <person name="Li L.F."/>
            <person name="Wei W."/>
            <person name="Gao Y.C."/>
            <person name="Liu J.Z."/>
            <person name="Shao H.Z."/>
            <person name="Wang X."/>
            <person name="Wang C.C."/>
            <person name="Yang T.C."/>
            <person name="Huo Q.B."/>
            <person name="Li W."/>
            <person name="Chen H.Y."/>
            <person name="Chen S.E."/>
            <person name="Zhou L.G."/>
            <person name="Ni X.B."/>
            <person name="Tian J.H."/>
            <person name="Sheng Y."/>
            <person name="Liu T."/>
            <person name="Pan Y.S."/>
            <person name="Xia L.Y."/>
            <person name="Li J."/>
            <person name="Zhao F."/>
            <person name="Cao W.C."/>
        </authorList>
    </citation>
    <scope>NUCLEOTIDE SEQUENCE [LARGE SCALE GENOMIC DNA]</scope>
    <source>
        <strain evidence="1">Iper-2018</strain>
    </source>
</reference>
<dbReference type="Proteomes" id="UP000805193">
    <property type="component" value="Unassembled WGS sequence"/>
</dbReference>
<keyword evidence="2" id="KW-1185">Reference proteome</keyword>
<evidence type="ECO:0000313" key="2">
    <source>
        <dbReference type="Proteomes" id="UP000805193"/>
    </source>
</evidence>
<proteinExistence type="predicted"/>
<sequence>MASTESPTATPANPGRPPVCQMIDGSLYSMFLDPVLFRKAAELKTEDGDIIQVTFPKCGTHWVQQIIQLILNKGESPRDFEEFVKRAPFLEYQGAEALEGMASPRTIRTHLPMNKIAFNKNAKYVYVARNPWDCCMSSYHFMTMMPQWQMREATFDDFLKVFVKGEWGFGDYFEHVMGAYKLRDEPNVFFVTYEQLKEDTRDTILRLAFFLSEDYGRMLENDKDLMEDVMWKSGTEYMRDIVKTSNANLASLFIKNPLLVSRLPKPSDDEKESTGGKISFVRVGKVDGWKEEFTQHQLRILQKKIEEISKDSDIMDLWKKQWLSAKEEAAK</sequence>
<dbReference type="EMBL" id="JABSTQ010006283">
    <property type="protein sequence ID" value="KAG0437565.1"/>
    <property type="molecule type" value="Genomic_DNA"/>
</dbReference>
<comment type="caution">
    <text evidence="1">The sequence shown here is derived from an EMBL/GenBank/DDBJ whole genome shotgun (WGS) entry which is preliminary data.</text>
</comment>
<evidence type="ECO:0000313" key="1">
    <source>
        <dbReference type="EMBL" id="KAG0437565.1"/>
    </source>
</evidence>
<accession>A0AC60QNF1</accession>
<protein>
    <submittedName>
        <fullName evidence="1">Uncharacterized protein</fullName>
    </submittedName>
</protein>